<accession>A0AC61QRB9</accession>
<keyword evidence="2" id="KW-1185">Reference proteome</keyword>
<proteinExistence type="predicted"/>
<dbReference type="Proteomes" id="UP000308886">
    <property type="component" value="Unassembled WGS sequence"/>
</dbReference>
<sequence length="105" mass="11460">MNNPRFCDLNACGVKVAQEVESGQPIDKDIAAYRAKYLAPYTVGSRKGIFVPRELVDKLAKTVSLFGNPDLTIGAFVTNILITHLVANRDVINELTDRGAKTVLV</sequence>
<comment type="caution">
    <text evidence="1">The sequence shown here is derived from an EMBL/GenBank/DDBJ whole genome shotgun (WGS) entry which is preliminary data.</text>
</comment>
<protein>
    <submittedName>
        <fullName evidence="1">DUF3408 domain-containing protein</fullName>
    </submittedName>
</protein>
<dbReference type="EMBL" id="SRZC01000006">
    <property type="protein sequence ID" value="TGX82953.1"/>
    <property type="molecule type" value="Genomic_DNA"/>
</dbReference>
<evidence type="ECO:0000313" key="2">
    <source>
        <dbReference type="Proteomes" id="UP000308886"/>
    </source>
</evidence>
<gene>
    <name evidence="1" type="ORF">E5358_04645</name>
</gene>
<name>A0AC61QRB9_9BACT</name>
<reference evidence="1" key="1">
    <citation type="submission" date="2019-04" db="EMBL/GenBank/DDBJ databases">
        <title>Microbes associate with the intestines of laboratory mice.</title>
        <authorList>
            <person name="Navarre W."/>
            <person name="Wong E."/>
            <person name="Huang K."/>
            <person name="Tropini C."/>
            <person name="Ng K."/>
            <person name="Yu B."/>
        </authorList>
    </citation>
    <scope>NUCLEOTIDE SEQUENCE</scope>
    <source>
        <strain evidence="1">NM73_A23</strain>
    </source>
</reference>
<organism evidence="1 2">
    <name type="scientific">Palleniella muris</name>
    <dbReference type="NCBI Taxonomy" id="3038145"/>
    <lineage>
        <taxon>Bacteria</taxon>
        <taxon>Pseudomonadati</taxon>
        <taxon>Bacteroidota</taxon>
        <taxon>Bacteroidia</taxon>
        <taxon>Bacteroidales</taxon>
        <taxon>Prevotellaceae</taxon>
        <taxon>Palleniella</taxon>
    </lineage>
</organism>
<evidence type="ECO:0000313" key="1">
    <source>
        <dbReference type="EMBL" id="TGX82953.1"/>
    </source>
</evidence>